<dbReference type="GO" id="GO:0051775">
    <property type="term" value="P:response to redox state"/>
    <property type="evidence" value="ECO:0007669"/>
    <property type="project" value="InterPro"/>
</dbReference>
<feature type="DNA-binding region" description="H-T-H motif" evidence="7">
    <location>
        <begin position="18"/>
        <end position="57"/>
    </location>
</feature>
<dbReference type="GO" id="GO:0005737">
    <property type="term" value="C:cytoplasm"/>
    <property type="evidence" value="ECO:0007669"/>
    <property type="project" value="UniProtKB-SubCell"/>
</dbReference>
<dbReference type="SUPFAM" id="SSF51735">
    <property type="entry name" value="NAD(P)-binding Rossmann-fold domains"/>
    <property type="match status" value="1"/>
</dbReference>
<evidence type="ECO:0000313" key="9">
    <source>
        <dbReference type="EMBL" id="VYT92667.1"/>
    </source>
</evidence>
<evidence type="ECO:0000256" key="5">
    <source>
        <dbReference type="ARBA" id="ARBA00023125"/>
    </source>
</evidence>
<keyword evidence="6 7" id="KW-0804">Transcription</keyword>
<dbReference type="PANTHER" id="PTHR35786">
    <property type="entry name" value="REDOX-SENSING TRANSCRIPTIONAL REPRESSOR REX"/>
    <property type="match status" value="1"/>
</dbReference>
<dbReference type="NCBIfam" id="NF003996">
    <property type="entry name" value="PRK05472.2-5"/>
    <property type="match status" value="1"/>
</dbReference>
<dbReference type="NCBIfam" id="NF003989">
    <property type="entry name" value="PRK05472.1-3"/>
    <property type="match status" value="1"/>
</dbReference>
<dbReference type="PANTHER" id="PTHR35786:SF1">
    <property type="entry name" value="REDOX-SENSING TRANSCRIPTIONAL REPRESSOR REX 1"/>
    <property type="match status" value="1"/>
</dbReference>
<dbReference type="AlphaFoldDB" id="A0A6N3AQ40"/>
<dbReference type="GO" id="GO:0003700">
    <property type="term" value="F:DNA-binding transcription factor activity"/>
    <property type="evidence" value="ECO:0007669"/>
    <property type="project" value="UniProtKB-UniRule"/>
</dbReference>
<dbReference type="GO" id="GO:0045892">
    <property type="term" value="P:negative regulation of DNA-templated transcription"/>
    <property type="evidence" value="ECO:0007669"/>
    <property type="project" value="InterPro"/>
</dbReference>
<accession>A0A6N3AQ40</accession>
<keyword evidence="3 7" id="KW-0805">Transcription regulation</keyword>
<evidence type="ECO:0000256" key="4">
    <source>
        <dbReference type="ARBA" id="ARBA00023027"/>
    </source>
</evidence>
<gene>
    <name evidence="7 9" type="primary">rex</name>
    <name evidence="9" type="ORF">PGLFYP46_01425</name>
</gene>
<evidence type="ECO:0000256" key="3">
    <source>
        <dbReference type="ARBA" id="ARBA00023015"/>
    </source>
</evidence>
<organism evidence="9">
    <name type="scientific">Peptoniphilus gorbachii</name>
    <dbReference type="NCBI Taxonomy" id="411567"/>
    <lineage>
        <taxon>Bacteria</taxon>
        <taxon>Bacillati</taxon>
        <taxon>Bacillota</taxon>
        <taxon>Tissierellia</taxon>
        <taxon>Tissierellales</taxon>
        <taxon>Peptoniphilaceae</taxon>
        <taxon>Peptoniphilus</taxon>
    </lineage>
</organism>
<dbReference type="NCBIfam" id="NF003994">
    <property type="entry name" value="PRK05472.2-3"/>
    <property type="match status" value="1"/>
</dbReference>
<comment type="function">
    <text evidence="7">Modulates transcription in response to changes in cellular NADH/NAD(+) redox state.</text>
</comment>
<dbReference type="GO" id="GO:0003677">
    <property type="term" value="F:DNA binding"/>
    <property type="evidence" value="ECO:0007669"/>
    <property type="project" value="UniProtKB-UniRule"/>
</dbReference>
<comment type="similarity">
    <text evidence="7">Belongs to the transcriptional regulatory Rex family.</text>
</comment>
<proteinExistence type="inferred from homology"/>
<dbReference type="SMART" id="SM00881">
    <property type="entry name" value="CoA_binding"/>
    <property type="match status" value="1"/>
</dbReference>
<keyword evidence="1 7" id="KW-0963">Cytoplasm</keyword>
<comment type="subunit">
    <text evidence="7">Homodimer.</text>
</comment>
<feature type="binding site" evidence="7">
    <location>
        <begin position="92"/>
        <end position="97"/>
    </location>
    <ligand>
        <name>NAD(+)</name>
        <dbReference type="ChEBI" id="CHEBI:57540"/>
    </ligand>
</feature>
<dbReference type="InterPro" id="IPR022876">
    <property type="entry name" value="Tscrpt_rep_Rex"/>
</dbReference>
<protein>
    <recommendedName>
        <fullName evidence="7">Redox-sensing transcriptional repressor Rex</fullName>
    </recommendedName>
</protein>
<evidence type="ECO:0000259" key="8">
    <source>
        <dbReference type="SMART" id="SM00881"/>
    </source>
</evidence>
<dbReference type="RefSeq" id="WP_156701231.1">
    <property type="nucleotide sequence ID" value="NZ_CACRUP010000013.1"/>
</dbReference>
<comment type="subcellular location">
    <subcellularLocation>
        <location evidence="7">Cytoplasm</location>
    </subcellularLocation>
</comment>
<dbReference type="Pfam" id="PF02629">
    <property type="entry name" value="CoA_binding"/>
    <property type="match status" value="1"/>
</dbReference>
<dbReference type="Pfam" id="PF06971">
    <property type="entry name" value="Put_DNA-bind_N"/>
    <property type="match status" value="1"/>
</dbReference>
<dbReference type="NCBIfam" id="NF003990">
    <property type="entry name" value="PRK05472.1-4"/>
    <property type="match status" value="1"/>
</dbReference>
<dbReference type="InterPro" id="IPR036388">
    <property type="entry name" value="WH-like_DNA-bd_sf"/>
</dbReference>
<name>A0A6N3AQ40_9FIRM</name>
<dbReference type="Gene3D" id="3.40.50.720">
    <property type="entry name" value="NAD(P)-binding Rossmann-like Domain"/>
    <property type="match status" value="1"/>
</dbReference>
<dbReference type="Gene3D" id="1.10.10.10">
    <property type="entry name" value="Winged helix-like DNA-binding domain superfamily/Winged helix DNA-binding domain"/>
    <property type="match status" value="1"/>
</dbReference>
<dbReference type="SUPFAM" id="SSF46785">
    <property type="entry name" value="Winged helix' DNA-binding domain"/>
    <property type="match status" value="1"/>
</dbReference>
<dbReference type="InterPro" id="IPR036390">
    <property type="entry name" value="WH_DNA-bd_sf"/>
</dbReference>
<sequence>MSKNARGISETVIRRMPVYHRYLKELIDTGIERVSSKELSQITGFSASQIRQDLNNFGGFGQQGYGYNTKALKEQVDKILGIDRSYKSIVIGAGRLGQAIARYNGFRDSGFNVTSLFDIKDDIEDISGIKVRNMKDLEKYIKDEKVDVAIITVPKESLEDVANRVIDAGVKGIWNFAPYDLKGPQGVIVENIRLNDSLLTLSYFMKEIG</sequence>
<dbReference type="InterPro" id="IPR009718">
    <property type="entry name" value="Rex_DNA-bd_C_dom"/>
</dbReference>
<evidence type="ECO:0000256" key="2">
    <source>
        <dbReference type="ARBA" id="ARBA00022491"/>
    </source>
</evidence>
<keyword evidence="5 7" id="KW-0238">DNA-binding</keyword>
<dbReference type="InterPro" id="IPR036291">
    <property type="entry name" value="NAD(P)-bd_dom_sf"/>
</dbReference>
<keyword evidence="2 7" id="KW-0678">Repressor</keyword>
<dbReference type="HAMAP" id="MF_01131">
    <property type="entry name" value="Rex"/>
    <property type="match status" value="1"/>
</dbReference>
<keyword evidence="4 7" id="KW-0520">NAD</keyword>
<dbReference type="NCBIfam" id="NF003995">
    <property type="entry name" value="PRK05472.2-4"/>
    <property type="match status" value="1"/>
</dbReference>
<evidence type="ECO:0000256" key="7">
    <source>
        <dbReference type="HAMAP-Rule" id="MF_01131"/>
    </source>
</evidence>
<evidence type="ECO:0000256" key="1">
    <source>
        <dbReference type="ARBA" id="ARBA00022490"/>
    </source>
</evidence>
<dbReference type="InterPro" id="IPR003781">
    <property type="entry name" value="CoA-bd"/>
</dbReference>
<dbReference type="EMBL" id="CACRUP010000013">
    <property type="protein sequence ID" value="VYT92667.1"/>
    <property type="molecule type" value="Genomic_DNA"/>
</dbReference>
<feature type="domain" description="CoA-binding" evidence="8">
    <location>
        <begin position="81"/>
        <end position="180"/>
    </location>
</feature>
<evidence type="ECO:0000256" key="6">
    <source>
        <dbReference type="ARBA" id="ARBA00023163"/>
    </source>
</evidence>
<reference evidence="9" key="1">
    <citation type="submission" date="2019-11" db="EMBL/GenBank/DDBJ databases">
        <authorList>
            <person name="Feng L."/>
        </authorList>
    </citation>
    <scope>NUCLEOTIDE SEQUENCE</scope>
    <source>
        <strain evidence="9">PgorbachiiLFYP46</strain>
    </source>
</reference>